<organism evidence="1 2">
    <name type="scientific">Gambusia affinis</name>
    <name type="common">Western mosquitofish</name>
    <name type="synonym">Heterandria affinis</name>
    <dbReference type="NCBI Taxonomy" id="33528"/>
    <lineage>
        <taxon>Eukaryota</taxon>
        <taxon>Metazoa</taxon>
        <taxon>Chordata</taxon>
        <taxon>Craniata</taxon>
        <taxon>Vertebrata</taxon>
        <taxon>Euteleostomi</taxon>
        <taxon>Actinopterygii</taxon>
        <taxon>Neopterygii</taxon>
        <taxon>Teleostei</taxon>
        <taxon>Neoteleostei</taxon>
        <taxon>Acanthomorphata</taxon>
        <taxon>Ovalentaria</taxon>
        <taxon>Atherinomorphae</taxon>
        <taxon>Cyprinodontiformes</taxon>
        <taxon>Poeciliidae</taxon>
        <taxon>Poeciliinae</taxon>
        <taxon>Gambusia</taxon>
    </lineage>
</organism>
<name>A0A315W383_GAMAF</name>
<evidence type="ECO:0000313" key="2">
    <source>
        <dbReference type="Proteomes" id="UP000250572"/>
    </source>
</evidence>
<gene>
    <name evidence="1" type="ORF">CCH79_00007992</name>
</gene>
<accession>A0A315W383</accession>
<dbReference type="AlphaFoldDB" id="A0A315W383"/>
<dbReference type="Proteomes" id="UP000250572">
    <property type="component" value="Unassembled WGS sequence"/>
</dbReference>
<keyword evidence="2" id="KW-1185">Reference proteome</keyword>
<reference evidence="1 2" key="1">
    <citation type="journal article" date="2018" name="G3 (Bethesda)">
        <title>A High-Quality Reference Genome for the Invasive Mosquitofish Gambusia affinis Using a Chicago Library.</title>
        <authorList>
            <person name="Hoffberg S.L."/>
            <person name="Troendle N.J."/>
            <person name="Glenn T.C."/>
            <person name="Mahmud O."/>
            <person name="Louha S."/>
            <person name="Chalopin D."/>
            <person name="Bennetzen J.L."/>
            <person name="Mauricio R."/>
        </authorList>
    </citation>
    <scope>NUCLEOTIDE SEQUENCE [LARGE SCALE GENOMIC DNA]</scope>
    <source>
        <strain evidence="1">NE01/NJP1002.9</strain>
        <tissue evidence="1">Muscle</tissue>
    </source>
</reference>
<protein>
    <submittedName>
        <fullName evidence="1">Uncharacterized protein</fullName>
    </submittedName>
</protein>
<sequence length="88" mass="9855">MASLMNVLCIRLLNSNEKKIHNINWQIESACVCLSLFVSYLLHQLSRSAPFAGTKSKALTPQWDIMAKRVSDAGRPSASLQDEIHELD</sequence>
<evidence type="ECO:0000313" key="1">
    <source>
        <dbReference type="EMBL" id="PWA29715.1"/>
    </source>
</evidence>
<proteinExistence type="predicted"/>
<dbReference type="EMBL" id="NHOQ01000541">
    <property type="protein sequence ID" value="PWA29715.1"/>
    <property type="molecule type" value="Genomic_DNA"/>
</dbReference>
<comment type="caution">
    <text evidence="1">The sequence shown here is derived from an EMBL/GenBank/DDBJ whole genome shotgun (WGS) entry which is preliminary data.</text>
</comment>